<comment type="similarity">
    <text evidence="1 2">Belongs to the pirin family.</text>
</comment>
<dbReference type="Pfam" id="PF02678">
    <property type="entry name" value="Pirin"/>
    <property type="match status" value="1"/>
</dbReference>
<comment type="caution">
    <text evidence="5">The sequence shown here is derived from an EMBL/GenBank/DDBJ whole genome shotgun (WGS) entry which is preliminary data.</text>
</comment>
<organism evidence="5 6">
    <name type="scientific">Pontibacter arcticus</name>
    <dbReference type="NCBI Taxonomy" id="2080288"/>
    <lineage>
        <taxon>Bacteria</taxon>
        <taxon>Pseudomonadati</taxon>
        <taxon>Bacteroidota</taxon>
        <taxon>Cytophagia</taxon>
        <taxon>Cytophagales</taxon>
        <taxon>Hymenobacteraceae</taxon>
        <taxon>Pontibacter</taxon>
    </lineage>
</organism>
<evidence type="ECO:0000259" key="3">
    <source>
        <dbReference type="Pfam" id="PF02678"/>
    </source>
</evidence>
<reference evidence="5 6" key="1">
    <citation type="submission" date="2018-06" db="EMBL/GenBank/DDBJ databases">
        <authorList>
            <person name="Liu Z.-W."/>
        </authorList>
    </citation>
    <scope>NUCLEOTIDE SEQUENCE [LARGE SCALE GENOMIC DNA]</scope>
    <source>
        <strain evidence="5 6">2b14</strain>
    </source>
</reference>
<keyword evidence="6" id="KW-1185">Reference proteome</keyword>
<evidence type="ECO:0000259" key="4">
    <source>
        <dbReference type="Pfam" id="PF17954"/>
    </source>
</evidence>
<proteinExistence type="inferred from homology"/>
<dbReference type="Pfam" id="PF17954">
    <property type="entry name" value="Pirin_C_2"/>
    <property type="match status" value="1"/>
</dbReference>
<dbReference type="RefSeq" id="WP_112305265.1">
    <property type="nucleotide sequence ID" value="NZ_QMDV01000002.1"/>
</dbReference>
<evidence type="ECO:0000256" key="1">
    <source>
        <dbReference type="ARBA" id="ARBA00008416"/>
    </source>
</evidence>
<dbReference type="Proteomes" id="UP000251692">
    <property type="component" value="Unassembled WGS sequence"/>
</dbReference>
<dbReference type="InterPro" id="IPR012093">
    <property type="entry name" value="Pirin"/>
</dbReference>
<dbReference type="PANTHER" id="PTHR43212:SF3">
    <property type="entry name" value="QUERCETIN 2,3-DIOXYGENASE"/>
    <property type="match status" value="1"/>
</dbReference>
<dbReference type="InterPro" id="IPR041602">
    <property type="entry name" value="Quercetinase_C"/>
</dbReference>
<dbReference type="Gene3D" id="2.60.120.10">
    <property type="entry name" value="Jelly Rolls"/>
    <property type="match status" value="2"/>
</dbReference>
<dbReference type="EMBL" id="QMDV01000002">
    <property type="protein sequence ID" value="RAU83115.1"/>
    <property type="molecule type" value="Genomic_DNA"/>
</dbReference>
<evidence type="ECO:0000256" key="2">
    <source>
        <dbReference type="RuleBase" id="RU003457"/>
    </source>
</evidence>
<name>A0A364RFT1_9BACT</name>
<dbReference type="InterPro" id="IPR011051">
    <property type="entry name" value="RmlC_Cupin_sf"/>
</dbReference>
<dbReference type="InterPro" id="IPR003829">
    <property type="entry name" value="Pirin_N_dom"/>
</dbReference>
<dbReference type="InterPro" id="IPR014710">
    <property type="entry name" value="RmlC-like_jellyroll"/>
</dbReference>
<accession>A0A364RFT1</accession>
<dbReference type="SUPFAM" id="SSF51182">
    <property type="entry name" value="RmlC-like cupins"/>
    <property type="match status" value="1"/>
</dbReference>
<dbReference type="PIRSF" id="PIRSF006232">
    <property type="entry name" value="Pirin"/>
    <property type="match status" value="1"/>
</dbReference>
<reference evidence="5 6" key="2">
    <citation type="submission" date="2018-07" db="EMBL/GenBank/DDBJ databases">
        <title>Pontibacter sp. 2b14 genomic sequence and assembly.</title>
        <authorList>
            <person name="Du Z.-J."/>
        </authorList>
    </citation>
    <scope>NUCLEOTIDE SEQUENCE [LARGE SCALE GENOMIC DNA]</scope>
    <source>
        <strain evidence="5 6">2b14</strain>
    </source>
</reference>
<feature type="domain" description="Quercetin 2,3-dioxygenase C-terminal cupin" evidence="4">
    <location>
        <begin position="160"/>
        <end position="232"/>
    </location>
</feature>
<gene>
    <name evidence="5" type="ORF">DP923_07755</name>
</gene>
<feature type="domain" description="Pirin N-terminal" evidence="3">
    <location>
        <begin position="12"/>
        <end position="118"/>
    </location>
</feature>
<evidence type="ECO:0000313" key="6">
    <source>
        <dbReference type="Proteomes" id="UP000251692"/>
    </source>
</evidence>
<protein>
    <submittedName>
        <fullName evidence="5">Pirin family protein</fullName>
    </submittedName>
</protein>
<dbReference type="OrthoDB" id="321327at2"/>
<evidence type="ECO:0000313" key="5">
    <source>
        <dbReference type="EMBL" id="RAU83115.1"/>
    </source>
</evidence>
<dbReference type="AlphaFoldDB" id="A0A364RFT1"/>
<dbReference type="PANTHER" id="PTHR43212">
    <property type="entry name" value="QUERCETIN 2,3-DIOXYGENASE"/>
    <property type="match status" value="1"/>
</dbReference>
<sequence length="239" mass="26305">MIKVINAAERHQANIGDWLQSFNLFSFADYYDPKNVQFGPLRILNDDYVGPQSGFPSHPHSDMEVVTMVLSGSITHHDSLGNETAVTQGQVQRVTAGTGLTHSLHNNTDGEAHLLNLWFIANQKGLAPSYEVMDMDFTSADGKLIPVITGQKVLEDVAFMNSNSTVYYGSLKNGNETDFQTFKIRKTLVYVLTGNLLVNNVELEAGDHVRLESMDVISLHGATDATFILVDVPATEANY</sequence>